<proteinExistence type="predicted"/>
<gene>
    <name evidence="1" type="ORF">LSAT_V11C200094060</name>
</gene>
<keyword evidence="2" id="KW-1185">Reference proteome</keyword>
<organism evidence="1 2">
    <name type="scientific">Lactuca sativa</name>
    <name type="common">Garden lettuce</name>
    <dbReference type="NCBI Taxonomy" id="4236"/>
    <lineage>
        <taxon>Eukaryota</taxon>
        <taxon>Viridiplantae</taxon>
        <taxon>Streptophyta</taxon>
        <taxon>Embryophyta</taxon>
        <taxon>Tracheophyta</taxon>
        <taxon>Spermatophyta</taxon>
        <taxon>Magnoliopsida</taxon>
        <taxon>eudicotyledons</taxon>
        <taxon>Gunneridae</taxon>
        <taxon>Pentapetalae</taxon>
        <taxon>asterids</taxon>
        <taxon>campanulids</taxon>
        <taxon>Asterales</taxon>
        <taxon>Asteraceae</taxon>
        <taxon>Cichorioideae</taxon>
        <taxon>Cichorieae</taxon>
        <taxon>Lactucinae</taxon>
        <taxon>Lactuca</taxon>
    </lineage>
</organism>
<dbReference type="EMBL" id="NBSK02000002">
    <property type="protein sequence ID" value="KAJ0222432.1"/>
    <property type="molecule type" value="Genomic_DNA"/>
</dbReference>
<evidence type="ECO:0000313" key="1">
    <source>
        <dbReference type="EMBL" id="KAJ0222432.1"/>
    </source>
</evidence>
<reference evidence="1 2" key="1">
    <citation type="journal article" date="2017" name="Nat. Commun.">
        <title>Genome assembly with in vitro proximity ligation data and whole-genome triplication in lettuce.</title>
        <authorList>
            <person name="Reyes-Chin-Wo S."/>
            <person name="Wang Z."/>
            <person name="Yang X."/>
            <person name="Kozik A."/>
            <person name="Arikit S."/>
            <person name="Song C."/>
            <person name="Xia L."/>
            <person name="Froenicke L."/>
            <person name="Lavelle D.O."/>
            <person name="Truco M.J."/>
            <person name="Xia R."/>
            <person name="Zhu S."/>
            <person name="Xu C."/>
            <person name="Xu H."/>
            <person name="Xu X."/>
            <person name="Cox K."/>
            <person name="Korf I."/>
            <person name="Meyers B.C."/>
            <person name="Michelmore R.W."/>
        </authorList>
    </citation>
    <scope>NUCLEOTIDE SEQUENCE [LARGE SCALE GENOMIC DNA]</scope>
    <source>
        <strain evidence="2">cv. Salinas</strain>
        <tissue evidence="1">Seedlings</tissue>
    </source>
</reference>
<comment type="caution">
    <text evidence="1">The sequence shown here is derived from an EMBL/GenBank/DDBJ whole genome shotgun (WGS) entry which is preliminary data.</text>
</comment>
<dbReference type="Proteomes" id="UP000235145">
    <property type="component" value="Unassembled WGS sequence"/>
</dbReference>
<accession>A0A9R1WGI6</accession>
<sequence>MGFYLNKNEIFWLCKWDVTTYSWTWFLEQLGVDLELYANSDFTFISDRQKWKDKELKDFVWACATATIVRYFEKALEELKKFNVEAHDWLL</sequence>
<dbReference type="AlphaFoldDB" id="A0A9R1WGI6"/>
<name>A0A9R1WGI6_LACSA</name>
<protein>
    <submittedName>
        <fullName evidence="1">Uncharacterized protein</fullName>
    </submittedName>
</protein>
<evidence type="ECO:0000313" key="2">
    <source>
        <dbReference type="Proteomes" id="UP000235145"/>
    </source>
</evidence>